<dbReference type="PANTHER" id="PTHR35910">
    <property type="entry name" value="2EXR DOMAIN-CONTAINING PROTEIN"/>
    <property type="match status" value="1"/>
</dbReference>
<accession>A0A9N9L3M8</accession>
<reference evidence="2" key="1">
    <citation type="submission" date="2021-07" db="EMBL/GenBank/DDBJ databases">
        <authorList>
            <person name="Durling M."/>
        </authorList>
    </citation>
    <scope>NUCLEOTIDE SEQUENCE</scope>
</reference>
<evidence type="ECO:0000259" key="1">
    <source>
        <dbReference type="Pfam" id="PF20150"/>
    </source>
</evidence>
<name>A0A9N9L3M8_9HELO</name>
<organism evidence="2 3">
    <name type="scientific">Hymenoscyphus fraxineus</name>
    <dbReference type="NCBI Taxonomy" id="746836"/>
    <lineage>
        <taxon>Eukaryota</taxon>
        <taxon>Fungi</taxon>
        <taxon>Dikarya</taxon>
        <taxon>Ascomycota</taxon>
        <taxon>Pezizomycotina</taxon>
        <taxon>Leotiomycetes</taxon>
        <taxon>Helotiales</taxon>
        <taxon>Helotiaceae</taxon>
        <taxon>Hymenoscyphus</taxon>
    </lineage>
</organism>
<gene>
    <name evidence="2" type="ORF">HYFRA_00013122</name>
</gene>
<dbReference type="AlphaFoldDB" id="A0A9N9L3M8"/>
<dbReference type="Pfam" id="PF20150">
    <property type="entry name" value="2EXR"/>
    <property type="match status" value="1"/>
</dbReference>
<sequence length="299" mass="35178">MASKNPMNPNQVFTLFPKLALELRWKIWECTFTPRTIAFEQFAWRRNISDSSLLNDPRNFTLYDILHPYPPLPVGLSVNQESRNFTLRHYQPILGEFFHPKSFYFNFAIDTLDFDVESGMIDHVCSYDAEDTPPQRFHEFQELLSKLQFVAFTRSKHDKKWLTEVLRFHNLKEINIYSDWSFVDLDSWKQFIQFRTAENIKVLEELQSRSVARNQRHFKAPVIRVLNSDLDQPDPTERSDPQFSQTCENLPIMEVTGPINNGQHQTQFGSLIGKGYEAVVPEWVSSDPDESFFWSPDEE</sequence>
<keyword evidence="3" id="KW-1185">Reference proteome</keyword>
<dbReference type="EMBL" id="CAJVRL010000091">
    <property type="protein sequence ID" value="CAG8959351.1"/>
    <property type="molecule type" value="Genomic_DNA"/>
</dbReference>
<dbReference type="InterPro" id="IPR045518">
    <property type="entry name" value="2EXR"/>
</dbReference>
<dbReference type="Proteomes" id="UP000696280">
    <property type="component" value="Unassembled WGS sequence"/>
</dbReference>
<evidence type="ECO:0000313" key="3">
    <source>
        <dbReference type="Proteomes" id="UP000696280"/>
    </source>
</evidence>
<evidence type="ECO:0000313" key="2">
    <source>
        <dbReference type="EMBL" id="CAG8959351.1"/>
    </source>
</evidence>
<comment type="caution">
    <text evidence="2">The sequence shown here is derived from an EMBL/GenBank/DDBJ whole genome shotgun (WGS) entry which is preliminary data.</text>
</comment>
<dbReference type="OrthoDB" id="3500276at2759"/>
<protein>
    <recommendedName>
        <fullName evidence="1">2EXR domain-containing protein</fullName>
    </recommendedName>
</protein>
<proteinExistence type="predicted"/>
<feature type="domain" description="2EXR" evidence="1">
    <location>
        <begin position="13"/>
        <end position="112"/>
    </location>
</feature>
<dbReference type="PANTHER" id="PTHR35910:SF1">
    <property type="entry name" value="2EXR DOMAIN-CONTAINING PROTEIN"/>
    <property type="match status" value="1"/>
</dbReference>